<dbReference type="GO" id="GO:0005509">
    <property type="term" value="F:calcium ion binding"/>
    <property type="evidence" value="ECO:0007669"/>
    <property type="project" value="TreeGrafter"/>
</dbReference>
<dbReference type="Proteomes" id="UP000315082">
    <property type="component" value="Chromosome"/>
</dbReference>
<comment type="similarity">
    <text evidence="1">Belongs to the SMP-30/CGR1 family.</text>
</comment>
<sequence length="357" mass="39065">MASDRLRDTSVPHCRDLHCRDLHMPGYINQSSPSMTKTMTQRIIATPFYRPTDAALRFLPEGPYPIGPSKMSWVAIQHGANASQGSLNVFDFESGNNRSHVLPGRPGFAFPCDDGHSFVVGCERALGIFHPGDITWSPFHEEIDQAVEGTVINDGLVWENNLIFGTKDLEFKTPKAGLYLWRGSDRSLIQLRNDQVCSNGKAIVQEGQQTFLIDIDSPTRKIVRYPIDIAAGTLGDAEVVVDLTADPGVPDGAIVTPDGKSVIVSIYNPNPAPHGETRQYDLKTGELTTVWETPDSPQNTCPNLIEHDGKVHLVITTAVEHMPEDRQADAPQAGSLFIAPTEFTSVGKNPLFPLSSI</sequence>
<name>A0A518JTA0_9BACT</name>
<dbReference type="AlphaFoldDB" id="A0A518JTA0"/>
<gene>
    <name evidence="3" type="ORF">Poly24_24610</name>
</gene>
<accession>A0A518JTA0</accession>
<feature type="domain" description="SMP-30/Gluconolactonase/LRE-like region" evidence="2">
    <location>
        <begin position="60"/>
        <end position="318"/>
    </location>
</feature>
<dbReference type="GO" id="GO:0004341">
    <property type="term" value="F:gluconolactonase activity"/>
    <property type="evidence" value="ECO:0007669"/>
    <property type="project" value="TreeGrafter"/>
</dbReference>
<proteinExistence type="inferred from homology"/>
<dbReference type="PANTHER" id="PTHR10907:SF47">
    <property type="entry name" value="REGUCALCIN"/>
    <property type="match status" value="1"/>
</dbReference>
<reference evidence="3 4" key="1">
    <citation type="submission" date="2019-02" db="EMBL/GenBank/DDBJ databases">
        <title>Deep-cultivation of Planctomycetes and their phenomic and genomic characterization uncovers novel biology.</title>
        <authorList>
            <person name="Wiegand S."/>
            <person name="Jogler M."/>
            <person name="Boedeker C."/>
            <person name="Pinto D."/>
            <person name="Vollmers J."/>
            <person name="Rivas-Marin E."/>
            <person name="Kohn T."/>
            <person name="Peeters S.H."/>
            <person name="Heuer A."/>
            <person name="Rast P."/>
            <person name="Oberbeckmann S."/>
            <person name="Bunk B."/>
            <person name="Jeske O."/>
            <person name="Meyerdierks A."/>
            <person name="Storesund J.E."/>
            <person name="Kallscheuer N."/>
            <person name="Luecker S."/>
            <person name="Lage O.M."/>
            <person name="Pohl T."/>
            <person name="Merkel B.J."/>
            <person name="Hornburger P."/>
            <person name="Mueller R.-W."/>
            <person name="Bruemmer F."/>
            <person name="Labrenz M."/>
            <person name="Spormann A.M."/>
            <person name="Op den Camp H."/>
            <person name="Overmann J."/>
            <person name="Amann R."/>
            <person name="Jetten M.S.M."/>
            <person name="Mascher T."/>
            <person name="Medema M.H."/>
            <person name="Devos D.P."/>
            <person name="Kaster A.-K."/>
            <person name="Ovreas L."/>
            <person name="Rohde M."/>
            <person name="Galperin M.Y."/>
            <person name="Jogler C."/>
        </authorList>
    </citation>
    <scope>NUCLEOTIDE SEQUENCE [LARGE SCALE GENOMIC DNA]</scope>
    <source>
        <strain evidence="3 4">Poly24</strain>
    </source>
</reference>
<dbReference type="Gene3D" id="2.120.10.30">
    <property type="entry name" value="TolB, C-terminal domain"/>
    <property type="match status" value="1"/>
</dbReference>
<protein>
    <submittedName>
        <fullName evidence="3">SMP-30/Gluconolaconase/LRE-like region</fullName>
    </submittedName>
</protein>
<evidence type="ECO:0000259" key="2">
    <source>
        <dbReference type="Pfam" id="PF08450"/>
    </source>
</evidence>
<dbReference type="EMBL" id="CP036348">
    <property type="protein sequence ID" value="QDV68748.1"/>
    <property type="molecule type" value="Genomic_DNA"/>
</dbReference>
<dbReference type="SUPFAM" id="SSF63829">
    <property type="entry name" value="Calcium-dependent phosphotriesterase"/>
    <property type="match status" value="1"/>
</dbReference>
<dbReference type="KEGG" id="rcf:Poly24_24610"/>
<dbReference type="PANTHER" id="PTHR10907">
    <property type="entry name" value="REGUCALCIN"/>
    <property type="match status" value="1"/>
</dbReference>
<evidence type="ECO:0000313" key="4">
    <source>
        <dbReference type="Proteomes" id="UP000315082"/>
    </source>
</evidence>
<dbReference type="InterPro" id="IPR011042">
    <property type="entry name" value="6-blade_b-propeller_TolB-like"/>
</dbReference>
<dbReference type="GO" id="GO:0019853">
    <property type="term" value="P:L-ascorbic acid biosynthetic process"/>
    <property type="evidence" value="ECO:0007669"/>
    <property type="project" value="TreeGrafter"/>
</dbReference>
<keyword evidence="4" id="KW-1185">Reference proteome</keyword>
<evidence type="ECO:0000256" key="1">
    <source>
        <dbReference type="ARBA" id="ARBA00008853"/>
    </source>
</evidence>
<dbReference type="InterPro" id="IPR013658">
    <property type="entry name" value="SGL"/>
</dbReference>
<dbReference type="Pfam" id="PF08450">
    <property type="entry name" value="SGL"/>
    <property type="match status" value="1"/>
</dbReference>
<organism evidence="3 4">
    <name type="scientific">Rosistilla carotiformis</name>
    <dbReference type="NCBI Taxonomy" id="2528017"/>
    <lineage>
        <taxon>Bacteria</taxon>
        <taxon>Pseudomonadati</taxon>
        <taxon>Planctomycetota</taxon>
        <taxon>Planctomycetia</taxon>
        <taxon>Pirellulales</taxon>
        <taxon>Pirellulaceae</taxon>
        <taxon>Rosistilla</taxon>
    </lineage>
</organism>
<evidence type="ECO:0000313" key="3">
    <source>
        <dbReference type="EMBL" id="QDV68748.1"/>
    </source>
</evidence>